<keyword evidence="2" id="KW-0805">Transcription regulation</keyword>
<dbReference type="Pfam" id="PF04542">
    <property type="entry name" value="Sigma70_r2"/>
    <property type="match status" value="1"/>
</dbReference>
<evidence type="ECO:0000256" key="4">
    <source>
        <dbReference type="ARBA" id="ARBA00023163"/>
    </source>
</evidence>
<sequence length="180" mass="21449">MENKRENRSDSELLEYIFMKYRNGMYAVAFSILHDEYQAEDAVGDACEKFIPYVGRCRVMEEQKIKTLLTRFVKNAAIDIYRKNRREQGNVSVEEQEWRADAYRPIEAYMKSLQYKELIREIRKVLPAQYWEVVCLRYFEGMPVHEIALRLNLSEENVYSRLRRAKEKARNVLGGEMDEG</sequence>
<dbReference type="SUPFAM" id="SSF88946">
    <property type="entry name" value="Sigma2 domain of RNA polymerase sigma factors"/>
    <property type="match status" value="1"/>
</dbReference>
<dbReference type="InterPro" id="IPR036388">
    <property type="entry name" value="WH-like_DNA-bd_sf"/>
</dbReference>
<dbReference type="AlphaFoldDB" id="A0A4P6M7S6"/>
<evidence type="ECO:0000256" key="1">
    <source>
        <dbReference type="ARBA" id="ARBA00010641"/>
    </source>
</evidence>
<dbReference type="Gene3D" id="1.10.10.10">
    <property type="entry name" value="Winged helix-like DNA-binding domain superfamily/Winged helix DNA-binding domain"/>
    <property type="match status" value="1"/>
</dbReference>
<dbReference type="InterPro" id="IPR039425">
    <property type="entry name" value="RNA_pol_sigma-70-like"/>
</dbReference>
<comment type="similarity">
    <text evidence="1">Belongs to the sigma-70 factor family. ECF subfamily.</text>
</comment>
<dbReference type="RefSeq" id="WP_130182615.1">
    <property type="nucleotide sequence ID" value="NZ_CP035945.1"/>
</dbReference>
<dbReference type="Gene3D" id="1.10.1740.10">
    <property type="match status" value="1"/>
</dbReference>
<dbReference type="InterPro" id="IPR014284">
    <property type="entry name" value="RNA_pol_sigma-70_dom"/>
</dbReference>
<dbReference type="GO" id="GO:0003677">
    <property type="term" value="F:DNA binding"/>
    <property type="evidence" value="ECO:0007669"/>
    <property type="project" value="InterPro"/>
</dbReference>
<evidence type="ECO:0000313" key="8">
    <source>
        <dbReference type="Proteomes" id="UP000289794"/>
    </source>
</evidence>
<keyword evidence="4" id="KW-0804">Transcription</keyword>
<feature type="domain" description="RNA polymerase sigma factor 70 region 4 type 2" evidence="6">
    <location>
        <begin position="125"/>
        <end position="168"/>
    </location>
</feature>
<gene>
    <name evidence="7" type="primary">sigM_4</name>
    <name evidence="7" type="ORF">PMF13cell1_05184</name>
</gene>
<reference evidence="7 8" key="1">
    <citation type="submission" date="2019-01" db="EMBL/GenBank/DDBJ databases">
        <title>PMF-metabolizing Aryl O-demethylase.</title>
        <authorList>
            <person name="Kim M."/>
        </authorList>
    </citation>
    <scope>NUCLEOTIDE SEQUENCE [LARGE SCALE GENOMIC DNA]</scope>
    <source>
        <strain evidence="7 8">PMF1</strain>
    </source>
</reference>
<dbReference type="PANTHER" id="PTHR43133">
    <property type="entry name" value="RNA POLYMERASE ECF-TYPE SIGMA FACTO"/>
    <property type="match status" value="1"/>
</dbReference>
<dbReference type="EMBL" id="CP035945">
    <property type="protein sequence ID" value="QBE99607.1"/>
    <property type="molecule type" value="Genomic_DNA"/>
</dbReference>
<dbReference type="GO" id="GO:0016987">
    <property type="term" value="F:sigma factor activity"/>
    <property type="evidence" value="ECO:0007669"/>
    <property type="project" value="UniProtKB-KW"/>
</dbReference>
<dbReference type="InterPro" id="IPR013324">
    <property type="entry name" value="RNA_pol_sigma_r3/r4-like"/>
</dbReference>
<organism evidence="7 8">
    <name type="scientific">Blautia producta</name>
    <dbReference type="NCBI Taxonomy" id="33035"/>
    <lineage>
        <taxon>Bacteria</taxon>
        <taxon>Bacillati</taxon>
        <taxon>Bacillota</taxon>
        <taxon>Clostridia</taxon>
        <taxon>Lachnospirales</taxon>
        <taxon>Lachnospiraceae</taxon>
        <taxon>Blautia</taxon>
    </lineage>
</organism>
<proteinExistence type="inferred from homology"/>
<dbReference type="SUPFAM" id="SSF88659">
    <property type="entry name" value="Sigma3 and sigma4 domains of RNA polymerase sigma factors"/>
    <property type="match status" value="1"/>
</dbReference>
<dbReference type="Proteomes" id="UP000289794">
    <property type="component" value="Chromosome"/>
</dbReference>
<dbReference type="InterPro" id="IPR007627">
    <property type="entry name" value="RNA_pol_sigma70_r2"/>
</dbReference>
<evidence type="ECO:0000313" key="7">
    <source>
        <dbReference type="EMBL" id="QBE99607.1"/>
    </source>
</evidence>
<feature type="domain" description="RNA polymerase sigma-70 region 2" evidence="5">
    <location>
        <begin position="18"/>
        <end position="86"/>
    </location>
</feature>
<dbReference type="InterPro" id="IPR013325">
    <property type="entry name" value="RNA_pol_sigma_r2"/>
</dbReference>
<accession>A0A4P6M7S6</accession>
<dbReference type="PANTHER" id="PTHR43133:SF60">
    <property type="entry name" value="RNA POLYMERASE SIGMA FACTOR SIGV"/>
    <property type="match status" value="1"/>
</dbReference>
<dbReference type="InterPro" id="IPR013249">
    <property type="entry name" value="RNA_pol_sigma70_r4_t2"/>
</dbReference>
<keyword evidence="3" id="KW-0731">Sigma factor</keyword>
<name>A0A4P6M7S6_9FIRM</name>
<dbReference type="CDD" id="cd06171">
    <property type="entry name" value="Sigma70_r4"/>
    <property type="match status" value="1"/>
</dbReference>
<evidence type="ECO:0000259" key="6">
    <source>
        <dbReference type="Pfam" id="PF08281"/>
    </source>
</evidence>
<dbReference type="Pfam" id="PF08281">
    <property type="entry name" value="Sigma70_r4_2"/>
    <property type="match status" value="1"/>
</dbReference>
<dbReference type="NCBIfam" id="TIGR02937">
    <property type="entry name" value="sigma70-ECF"/>
    <property type="match status" value="1"/>
</dbReference>
<evidence type="ECO:0000256" key="3">
    <source>
        <dbReference type="ARBA" id="ARBA00023082"/>
    </source>
</evidence>
<protein>
    <submittedName>
        <fullName evidence="7">ECF RNA polymerase sigma factor SigM</fullName>
    </submittedName>
</protein>
<evidence type="ECO:0000259" key="5">
    <source>
        <dbReference type="Pfam" id="PF04542"/>
    </source>
</evidence>
<dbReference type="GO" id="GO:0006352">
    <property type="term" value="P:DNA-templated transcription initiation"/>
    <property type="evidence" value="ECO:0007669"/>
    <property type="project" value="InterPro"/>
</dbReference>
<evidence type="ECO:0000256" key="2">
    <source>
        <dbReference type="ARBA" id="ARBA00023015"/>
    </source>
</evidence>
<dbReference type="KEGG" id="bpro:PMF13cell1_05184"/>